<gene>
    <name evidence="1" type="ORF">A2358_01515</name>
</gene>
<sequence length="184" mass="21040">MDSLLDKLFRFWRTQKVINHILKGSIVCDIGCGLDVYFLNRIKRSIKKGVGLDQDLCDYTEGNLEFKNIKIDSNLPFPDDYFNAATMVAFLEHIESPEIITGEAFRILKKGGKLILTTPSPISKPILIFLAFLSLIDKREISSHKNYFWPKDIRKILSGAGFNKENVKINFFEFFTNIVAVATK</sequence>
<name>A0A1G2IXQ1_9BACT</name>
<proteinExistence type="predicted"/>
<dbReference type="SUPFAM" id="SSF53335">
    <property type="entry name" value="S-adenosyl-L-methionine-dependent methyltransferases"/>
    <property type="match status" value="1"/>
</dbReference>
<accession>A0A1G2IXQ1</accession>
<dbReference type="InterPro" id="IPR029063">
    <property type="entry name" value="SAM-dependent_MTases_sf"/>
</dbReference>
<reference evidence="1 2" key="1">
    <citation type="journal article" date="2016" name="Nat. Commun.">
        <title>Thousands of microbial genomes shed light on interconnected biogeochemical processes in an aquifer system.</title>
        <authorList>
            <person name="Anantharaman K."/>
            <person name="Brown C.T."/>
            <person name="Hug L.A."/>
            <person name="Sharon I."/>
            <person name="Castelle C.J."/>
            <person name="Probst A.J."/>
            <person name="Thomas B.C."/>
            <person name="Singh A."/>
            <person name="Wilkins M.J."/>
            <person name="Karaoz U."/>
            <person name="Brodie E.L."/>
            <person name="Williams K.H."/>
            <person name="Hubbard S.S."/>
            <person name="Banfield J.F."/>
        </authorList>
    </citation>
    <scope>NUCLEOTIDE SEQUENCE [LARGE SCALE GENOMIC DNA]</scope>
</reference>
<dbReference type="Pfam" id="PF13489">
    <property type="entry name" value="Methyltransf_23"/>
    <property type="match status" value="1"/>
</dbReference>
<dbReference type="Gene3D" id="3.40.50.150">
    <property type="entry name" value="Vaccinia Virus protein VP39"/>
    <property type="match status" value="1"/>
</dbReference>
<comment type="caution">
    <text evidence="1">The sequence shown here is derived from an EMBL/GenBank/DDBJ whole genome shotgun (WGS) entry which is preliminary data.</text>
</comment>
<dbReference type="Proteomes" id="UP000178650">
    <property type="component" value="Unassembled WGS sequence"/>
</dbReference>
<evidence type="ECO:0000313" key="1">
    <source>
        <dbReference type="EMBL" id="OGZ79625.1"/>
    </source>
</evidence>
<dbReference type="AlphaFoldDB" id="A0A1G2IXQ1"/>
<dbReference type="STRING" id="1802223.A2358_01515"/>
<evidence type="ECO:0000313" key="2">
    <source>
        <dbReference type="Proteomes" id="UP000178650"/>
    </source>
</evidence>
<organism evidence="1 2">
    <name type="scientific">Candidatus Staskawiczbacteria bacterium RIFOXYB1_FULL_37_44</name>
    <dbReference type="NCBI Taxonomy" id="1802223"/>
    <lineage>
        <taxon>Bacteria</taxon>
        <taxon>Candidatus Staskawicziibacteriota</taxon>
    </lineage>
</organism>
<evidence type="ECO:0008006" key="3">
    <source>
        <dbReference type="Google" id="ProtNLM"/>
    </source>
</evidence>
<protein>
    <recommendedName>
        <fullName evidence="3">Methyltransferase type 11 domain-containing protein</fullName>
    </recommendedName>
</protein>
<dbReference type="EMBL" id="MHPJ01000001">
    <property type="protein sequence ID" value="OGZ79625.1"/>
    <property type="molecule type" value="Genomic_DNA"/>
</dbReference>